<gene>
    <name evidence="2" type="ORF">IQ227_01200</name>
</gene>
<dbReference type="Proteomes" id="UP000606776">
    <property type="component" value="Unassembled WGS sequence"/>
</dbReference>
<proteinExistence type="predicted"/>
<protein>
    <submittedName>
        <fullName evidence="2">Uncharacterized protein</fullName>
    </submittedName>
</protein>
<name>A0ABR9V976_9CYAN</name>
<evidence type="ECO:0000313" key="2">
    <source>
        <dbReference type="EMBL" id="MBE9234687.1"/>
    </source>
</evidence>
<reference evidence="2 3" key="1">
    <citation type="submission" date="2020-10" db="EMBL/GenBank/DDBJ databases">
        <authorList>
            <person name="Castelo-Branco R."/>
            <person name="Eusebio N."/>
            <person name="Adriana R."/>
            <person name="Vieira A."/>
            <person name="Brugerolle De Fraissinette N."/>
            <person name="Rezende De Castro R."/>
            <person name="Schneider M.P."/>
            <person name="Vasconcelos V."/>
            <person name="Leao P.N."/>
        </authorList>
    </citation>
    <scope>NUCLEOTIDE SEQUENCE [LARGE SCALE GENOMIC DNA]</scope>
    <source>
        <strain evidence="2 3">LEGE 00250</strain>
    </source>
</reference>
<comment type="caution">
    <text evidence="2">The sequence shown here is derived from an EMBL/GenBank/DDBJ whole genome shotgun (WGS) entry which is preliminary data.</text>
</comment>
<dbReference type="EMBL" id="JADEWB010000003">
    <property type="protein sequence ID" value="MBE9234687.1"/>
    <property type="molecule type" value="Genomic_DNA"/>
</dbReference>
<keyword evidence="3" id="KW-1185">Reference proteome</keyword>
<sequence length="76" mass="8461">MRTIKISHKGIGVRSQESGVRSQESGVRSQESGVRSQESGVRSQEKINTPVTNHQSPIPYLIRGDRIPKLHKSLLI</sequence>
<organism evidence="2 3">
    <name type="scientific">Sphaerospermopsis aphanizomenoides LEGE 00250</name>
    <dbReference type="NCBI Taxonomy" id="2777972"/>
    <lineage>
        <taxon>Bacteria</taxon>
        <taxon>Bacillati</taxon>
        <taxon>Cyanobacteriota</taxon>
        <taxon>Cyanophyceae</taxon>
        <taxon>Nostocales</taxon>
        <taxon>Aphanizomenonaceae</taxon>
        <taxon>Sphaerospermopsis</taxon>
        <taxon>Sphaerospermopsis aphanizomenoides</taxon>
    </lineage>
</organism>
<feature type="region of interest" description="Disordered" evidence="1">
    <location>
        <begin position="1"/>
        <end position="60"/>
    </location>
</feature>
<evidence type="ECO:0000256" key="1">
    <source>
        <dbReference type="SAM" id="MobiDB-lite"/>
    </source>
</evidence>
<feature type="compositionally biased region" description="Polar residues" evidence="1">
    <location>
        <begin position="15"/>
        <end position="56"/>
    </location>
</feature>
<evidence type="ECO:0000313" key="3">
    <source>
        <dbReference type="Proteomes" id="UP000606776"/>
    </source>
</evidence>
<accession>A0ABR9V976</accession>